<proteinExistence type="inferred from homology"/>
<sequence>MRVLYSLSPLLLGGLVTAATGHFCEVYTVKDGDSCFSITQETNVTYAQIISWNSQIDKQCANLGKLVGDKLCITNPDGDYSIPENSHGAVEIVTTTAPVPMPTPDRTSGRCAEYHLVTAGEDCDDFTLKYEITLKDFIFLNPHVWENCTNVYKDYYYCVRPVGYISTYPGYLPTTVADDRWVPVTGTPVPIGRGSPFDNLKPGPTIPIANGTRQDCNQYFVIPNITAAPLAADCWGLATGWDITPEEFILWNPSLDESSKKGSGSNSYNYPCTLSESVSYCVALESATPVPGPRKEEAPPSPRAADEVQNCTSWFAAKTGWSCENLLLTNQLDIEDLYSMNPSVKSDCSGMAIGTYYCVSTNADRSPPGMEDDDDDDYDDDDDDIPTTTAATTTKLPSPTPIQEGMVDNCNKFHLVKDTTTCDGIAKYDKISLENFYKWNPKVKSSCNNLQLGAYVCVGVVESSTHPTSTSTKTTATSPTNGVSTPTSIQSGMVSNCNKFHFIKSTTTCQGIVDYDKITMAEFLKWNTGISSTCTNLEQGTYACVGVIGGSQKPSTTTGGVSTPTPTQSGMIKGCTKFHYVGDKTTCEGILNYEKITIKQFYKWNPAVKSDCSGLWTKTWACVAGP</sequence>
<feature type="compositionally biased region" description="Low complexity" evidence="5">
    <location>
        <begin position="465"/>
        <end position="480"/>
    </location>
</feature>
<dbReference type="InterPro" id="IPR036779">
    <property type="entry name" value="LysM_dom_sf"/>
</dbReference>
<feature type="domain" description="LysM" evidence="7">
    <location>
        <begin position="113"/>
        <end position="159"/>
    </location>
</feature>
<dbReference type="EMBL" id="MRCU01000005">
    <property type="protein sequence ID" value="RKK18120.1"/>
    <property type="molecule type" value="Genomic_DNA"/>
</dbReference>
<feature type="region of interest" description="Disordered" evidence="5">
    <location>
        <begin position="465"/>
        <end position="484"/>
    </location>
</feature>
<protein>
    <recommendedName>
        <fullName evidence="7">LysM domain-containing protein</fullName>
    </recommendedName>
</protein>
<accession>A0A3L6NIY0</accession>
<feature type="compositionally biased region" description="Acidic residues" evidence="5">
    <location>
        <begin position="370"/>
        <end position="385"/>
    </location>
</feature>
<feature type="chain" id="PRO_5018093178" description="LysM domain-containing protein" evidence="6">
    <location>
        <begin position="19"/>
        <end position="626"/>
    </location>
</feature>
<dbReference type="Pfam" id="PF01476">
    <property type="entry name" value="LysM"/>
    <property type="match status" value="1"/>
</dbReference>
<dbReference type="PANTHER" id="PTHR34997:SF2">
    <property type="entry name" value="LYSM DOMAIN-CONTAINING PROTEIN-RELATED"/>
    <property type="match status" value="1"/>
</dbReference>
<dbReference type="SUPFAM" id="SSF54106">
    <property type="entry name" value="LysM domain"/>
    <property type="match status" value="2"/>
</dbReference>
<evidence type="ECO:0000256" key="3">
    <source>
        <dbReference type="ARBA" id="ARBA00023026"/>
    </source>
</evidence>
<feature type="region of interest" description="Disordered" evidence="5">
    <location>
        <begin position="363"/>
        <end position="401"/>
    </location>
</feature>
<dbReference type="Gene3D" id="3.10.350.10">
    <property type="entry name" value="LysM domain"/>
    <property type="match status" value="6"/>
</dbReference>
<feature type="domain" description="LysM" evidence="7">
    <location>
        <begin position="577"/>
        <end position="623"/>
    </location>
</feature>
<evidence type="ECO:0000256" key="1">
    <source>
        <dbReference type="ARBA" id="ARBA00022669"/>
    </source>
</evidence>
<evidence type="ECO:0000256" key="5">
    <source>
        <dbReference type="SAM" id="MobiDB-lite"/>
    </source>
</evidence>
<dbReference type="InterPro" id="IPR018392">
    <property type="entry name" value="LysM"/>
</dbReference>
<comment type="similarity">
    <text evidence="4">Belongs to the secreted LysM effector family.</text>
</comment>
<feature type="domain" description="LysM" evidence="7">
    <location>
        <begin position="412"/>
        <end position="458"/>
    </location>
</feature>
<dbReference type="CDD" id="cd00118">
    <property type="entry name" value="LysM"/>
    <property type="match status" value="2"/>
</dbReference>
<evidence type="ECO:0000313" key="8">
    <source>
        <dbReference type="EMBL" id="RKK18120.1"/>
    </source>
</evidence>
<evidence type="ECO:0000256" key="4">
    <source>
        <dbReference type="ARBA" id="ARBA00044955"/>
    </source>
</evidence>
<gene>
    <name evidence="8" type="ORF">BFJ65_g8436</name>
</gene>
<evidence type="ECO:0000259" key="7">
    <source>
        <dbReference type="PROSITE" id="PS51782"/>
    </source>
</evidence>
<evidence type="ECO:0000256" key="6">
    <source>
        <dbReference type="SAM" id="SignalP"/>
    </source>
</evidence>
<keyword evidence="3" id="KW-0843">Virulence</keyword>
<name>A0A3L6NIY0_FUSOX</name>
<keyword evidence="2 6" id="KW-0732">Signal</keyword>
<dbReference type="AlphaFoldDB" id="A0A3L6NIY0"/>
<dbReference type="Proteomes" id="UP000270866">
    <property type="component" value="Unassembled WGS sequence"/>
</dbReference>
<organism evidence="8 9">
    <name type="scientific">Fusarium oxysporum f. sp. cepae</name>
    <dbReference type="NCBI Taxonomy" id="396571"/>
    <lineage>
        <taxon>Eukaryota</taxon>
        <taxon>Fungi</taxon>
        <taxon>Dikarya</taxon>
        <taxon>Ascomycota</taxon>
        <taxon>Pezizomycotina</taxon>
        <taxon>Sordariomycetes</taxon>
        <taxon>Hypocreomycetidae</taxon>
        <taxon>Hypocreales</taxon>
        <taxon>Nectriaceae</taxon>
        <taxon>Fusarium</taxon>
        <taxon>Fusarium oxysporum species complex</taxon>
    </lineage>
</organism>
<feature type="domain" description="LysM" evidence="7">
    <location>
        <begin position="25"/>
        <end position="73"/>
    </location>
</feature>
<feature type="signal peptide" evidence="6">
    <location>
        <begin position="1"/>
        <end position="18"/>
    </location>
</feature>
<evidence type="ECO:0000313" key="9">
    <source>
        <dbReference type="Proteomes" id="UP000270866"/>
    </source>
</evidence>
<reference evidence="8 9" key="1">
    <citation type="journal article" date="2018" name="Sci. Rep.">
        <title>Characterisation of pathogen-specific regions and novel effector candidates in Fusarium oxysporum f. sp. cepae.</title>
        <authorList>
            <person name="Armitage A.D."/>
            <person name="Taylor A."/>
            <person name="Sobczyk M.K."/>
            <person name="Baxter L."/>
            <person name="Greenfield B.P."/>
            <person name="Bates H.J."/>
            <person name="Wilson F."/>
            <person name="Jackson A.C."/>
            <person name="Ott S."/>
            <person name="Harrison R.J."/>
            <person name="Clarkson J.P."/>
        </authorList>
    </citation>
    <scope>NUCLEOTIDE SEQUENCE [LARGE SCALE GENOMIC DNA]</scope>
    <source>
        <strain evidence="8 9">FoC_Fus2</strain>
    </source>
</reference>
<comment type="caution">
    <text evidence="8">The sequence shown here is derived from an EMBL/GenBank/DDBJ whole genome shotgun (WGS) entry which is preliminary data.</text>
</comment>
<keyword evidence="1" id="KW-0147">Chitin-binding</keyword>
<dbReference type="SMART" id="SM00257">
    <property type="entry name" value="LysM"/>
    <property type="match status" value="2"/>
</dbReference>
<dbReference type="GO" id="GO:0008061">
    <property type="term" value="F:chitin binding"/>
    <property type="evidence" value="ECO:0007669"/>
    <property type="project" value="UniProtKB-KW"/>
</dbReference>
<dbReference type="InterPro" id="IPR052210">
    <property type="entry name" value="LysM1-like"/>
</dbReference>
<dbReference type="PROSITE" id="PS51782">
    <property type="entry name" value="LYSM"/>
    <property type="match status" value="5"/>
</dbReference>
<evidence type="ECO:0000256" key="2">
    <source>
        <dbReference type="ARBA" id="ARBA00022729"/>
    </source>
</evidence>
<dbReference type="PANTHER" id="PTHR34997">
    <property type="entry name" value="AM15"/>
    <property type="match status" value="1"/>
</dbReference>
<feature type="domain" description="LysM" evidence="7">
    <location>
        <begin position="499"/>
        <end position="545"/>
    </location>
</feature>